<accession>A0AAD5WZP3</accession>
<comment type="similarity">
    <text evidence="2">Belongs to the DODA-type extradiol aromatic ring-opening dioxygenase family.</text>
</comment>
<keyword evidence="5" id="KW-0560">Oxidoreductase</keyword>
<evidence type="ECO:0000313" key="8">
    <source>
        <dbReference type="Proteomes" id="UP001212841"/>
    </source>
</evidence>
<comment type="cofactor">
    <cofactor evidence="1">
        <name>Zn(2+)</name>
        <dbReference type="ChEBI" id="CHEBI:29105"/>
    </cofactor>
</comment>
<gene>
    <name evidence="7" type="ORF">HK097_010561</name>
</gene>
<evidence type="ECO:0000256" key="3">
    <source>
        <dbReference type="ARBA" id="ARBA00022723"/>
    </source>
</evidence>
<dbReference type="SUPFAM" id="SSF53213">
    <property type="entry name" value="LigB-like"/>
    <property type="match status" value="1"/>
</dbReference>
<evidence type="ECO:0000256" key="2">
    <source>
        <dbReference type="ARBA" id="ARBA00007581"/>
    </source>
</evidence>
<sequence>MSTPSAWQSNLSALAKADTSKLPAIFLAHGSPLLLYPENQPLRFGSLTSIGGPKGPHQQFLREFGPFLLKTYQPKAIVVFSAHWETDKEIEVMDYENNHLLYDYYGFPDEMYKITFESKGSHTVAQRVVELLQKSNIPAKTITKGRGLDHGVFIPFKLMFPSPSPIPIIEVSISSTLLPSHHIAIGKALAPLRSEQILIISGGLSIHTFKEVDAWDPQKSPEGFKDFERQIVKSVDESDGGERNRKLEEVVKHPYFRRAHPREEHFVPIYVAAG</sequence>
<evidence type="ECO:0000313" key="7">
    <source>
        <dbReference type="EMBL" id="KAJ3048396.1"/>
    </source>
</evidence>
<evidence type="ECO:0000259" key="6">
    <source>
        <dbReference type="Pfam" id="PF02900"/>
    </source>
</evidence>
<evidence type="ECO:0000256" key="4">
    <source>
        <dbReference type="ARBA" id="ARBA00022833"/>
    </source>
</evidence>
<evidence type="ECO:0000256" key="1">
    <source>
        <dbReference type="ARBA" id="ARBA00001947"/>
    </source>
</evidence>
<dbReference type="GO" id="GO:0016702">
    <property type="term" value="F:oxidoreductase activity, acting on single donors with incorporation of molecular oxygen, incorporation of two atoms of oxygen"/>
    <property type="evidence" value="ECO:0007669"/>
    <property type="project" value="UniProtKB-ARBA"/>
</dbReference>
<dbReference type="Gene3D" id="3.40.830.10">
    <property type="entry name" value="LigB-like"/>
    <property type="match status" value="1"/>
</dbReference>
<dbReference type="Pfam" id="PF02900">
    <property type="entry name" value="LigB"/>
    <property type="match status" value="1"/>
</dbReference>
<dbReference type="PANTHER" id="PTHR30096">
    <property type="entry name" value="4,5-DOPA DIOXYGENASE EXTRADIOL-LIKE PROTEIN"/>
    <property type="match status" value="1"/>
</dbReference>
<dbReference type="PIRSF" id="PIRSF006157">
    <property type="entry name" value="Doxgns_DODA"/>
    <property type="match status" value="1"/>
</dbReference>
<evidence type="ECO:0000256" key="5">
    <source>
        <dbReference type="ARBA" id="ARBA00023002"/>
    </source>
</evidence>
<name>A0AAD5WZP3_9FUNG</name>
<comment type="caution">
    <text evidence="7">The sequence shown here is derived from an EMBL/GenBank/DDBJ whole genome shotgun (WGS) entry which is preliminary data.</text>
</comment>
<reference evidence="7" key="1">
    <citation type="submission" date="2020-05" db="EMBL/GenBank/DDBJ databases">
        <title>Phylogenomic resolution of chytrid fungi.</title>
        <authorList>
            <person name="Stajich J.E."/>
            <person name="Amses K."/>
            <person name="Simmons R."/>
            <person name="Seto K."/>
            <person name="Myers J."/>
            <person name="Bonds A."/>
            <person name="Quandt C.A."/>
            <person name="Barry K."/>
            <person name="Liu P."/>
            <person name="Grigoriev I."/>
            <person name="Longcore J.E."/>
            <person name="James T.Y."/>
        </authorList>
    </citation>
    <scope>NUCLEOTIDE SEQUENCE</scope>
    <source>
        <strain evidence="7">JEL0318</strain>
    </source>
</reference>
<keyword evidence="3" id="KW-0479">Metal-binding</keyword>
<dbReference type="EMBL" id="JADGJD010000798">
    <property type="protein sequence ID" value="KAJ3048396.1"/>
    <property type="molecule type" value="Genomic_DNA"/>
</dbReference>
<protein>
    <recommendedName>
        <fullName evidence="6">Extradiol ring-cleavage dioxygenase class III enzyme subunit B domain-containing protein</fullName>
    </recommendedName>
</protein>
<dbReference type="Proteomes" id="UP001212841">
    <property type="component" value="Unassembled WGS sequence"/>
</dbReference>
<feature type="domain" description="Extradiol ring-cleavage dioxygenase class III enzyme subunit B" evidence="6">
    <location>
        <begin position="24"/>
        <end position="274"/>
    </location>
</feature>
<keyword evidence="4" id="KW-0862">Zinc</keyword>
<dbReference type="PANTHER" id="PTHR30096:SF0">
    <property type="entry name" value="4,5-DOPA DIOXYGENASE EXTRADIOL-LIKE PROTEIN"/>
    <property type="match status" value="1"/>
</dbReference>
<proteinExistence type="inferred from homology"/>
<dbReference type="InterPro" id="IPR014436">
    <property type="entry name" value="Extradiol_dOase_DODA"/>
</dbReference>
<feature type="non-terminal residue" evidence="7">
    <location>
        <position position="1"/>
    </location>
</feature>
<dbReference type="GO" id="GO:0008198">
    <property type="term" value="F:ferrous iron binding"/>
    <property type="evidence" value="ECO:0007669"/>
    <property type="project" value="InterPro"/>
</dbReference>
<dbReference type="GO" id="GO:0008270">
    <property type="term" value="F:zinc ion binding"/>
    <property type="evidence" value="ECO:0007669"/>
    <property type="project" value="InterPro"/>
</dbReference>
<organism evidence="7 8">
    <name type="scientific">Rhizophlyctis rosea</name>
    <dbReference type="NCBI Taxonomy" id="64517"/>
    <lineage>
        <taxon>Eukaryota</taxon>
        <taxon>Fungi</taxon>
        <taxon>Fungi incertae sedis</taxon>
        <taxon>Chytridiomycota</taxon>
        <taxon>Chytridiomycota incertae sedis</taxon>
        <taxon>Chytridiomycetes</taxon>
        <taxon>Rhizophlyctidales</taxon>
        <taxon>Rhizophlyctidaceae</taxon>
        <taxon>Rhizophlyctis</taxon>
    </lineage>
</organism>
<dbReference type="CDD" id="cd07363">
    <property type="entry name" value="45_DOPA_Dioxygenase"/>
    <property type="match status" value="1"/>
</dbReference>
<dbReference type="AlphaFoldDB" id="A0AAD5WZP3"/>
<dbReference type="InterPro" id="IPR004183">
    <property type="entry name" value="Xdiol_dOase_suB"/>
</dbReference>
<keyword evidence="8" id="KW-1185">Reference proteome</keyword>